<dbReference type="PROSITE" id="PS51257">
    <property type="entry name" value="PROKAR_LIPOPROTEIN"/>
    <property type="match status" value="1"/>
</dbReference>
<dbReference type="PANTHER" id="PTHR41339:SF1">
    <property type="entry name" value="SECRETED PROTEIN"/>
    <property type="match status" value="1"/>
</dbReference>
<proteinExistence type="predicted"/>
<dbReference type="PANTHER" id="PTHR41339">
    <property type="entry name" value="LIPL48"/>
    <property type="match status" value="1"/>
</dbReference>
<evidence type="ECO:0008006" key="3">
    <source>
        <dbReference type="Google" id="ProtNLM"/>
    </source>
</evidence>
<gene>
    <name evidence="1" type="ORF">EIH08_08110</name>
</gene>
<dbReference type="AlphaFoldDB" id="A0A3G8WMG9"/>
<organism evidence="1 2">
    <name type="scientific">Chryseobacterium taklimakanense</name>
    <dbReference type="NCBI Taxonomy" id="536441"/>
    <lineage>
        <taxon>Bacteria</taxon>
        <taxon>Pseudomonadati</taxon>
        <taxon>Bacteroidota</taxon>
        <taxon>Flavobacteriia</taxon>
        <taxon>Flavobacteriales</taxon>
        <taxon>Weeksellaceae</taxon>
        <taxon>Chryseobacterium group</taxon>
        <taxon>Chryseobacterium</taxon>
    </lineage>
</organism>
<protein>
    <recommendedName>
        <fullName evidence="3">T9SS C-terminal target domain-containing protein</fullName>
    </recommendedName>
</protein>
<dbReference type="EMBL" id="CP034171">
    <property type="protein sequence ID" value="AZI20677.1"/>
    <property type="molecule type" value="Genomic_DNA"/>
</dbReference>
<reference evidence="2" key="1">
    <citation type="submission" date="2018-11" db="EMBL/GenBank/DDBJ databases">
        <title>Proposal to divide the Flavobacteriaceae and reorganize its genera based on Amino Acid Identity values calculated from whole genome sequences.</title>
        <authorList>
            <person name="Nicholson A.C."/>
            <person name="Gulvik C.A."/>
            <person name="Whitney A.M."/>
            <person name="Humrighouse B.W."/>
            <person name="Bell M."/>
            <person name="Holmes B."/>
            <person name="Steigerwalt A.B."/>
            <person name="Villarma A."/>
            <person name="Sheth M."/>
            <person name="Batra D."/>
            <person name="Pryor J."/>
            <person name="Bernardet J.-F."/>
            <person name="Hugo C."/>
            <person name="Kampfer P."/>
            <person name="Newman J.D."/>
            <person name="McQuiston J.R."/>
        </authorList>
    </citation>
    <scope>NUCLEOTIDE SEQUENCE [LARGE SCALE GENOMIC DNA]</scope>
    <source>
        <strain evidence="2">H4753</strain>
    </source>
</reference>
<sequence length="428" mass="44078">MKKFTILAVAALSLAACRENDSMVESSNFAMNAASAADYNVSGLPVTTVSGNITSNTTWSGVVELDGIVRVKDGATLTIQPGTFIKAKPHADTSATGVLVVTKTGKINAVGTATQPIVFTSYNLLDNNSSTTASPKDFGGVILLGDAPVNTGVNTNLIEGIDVGQTNIEEFHYGGSNAAHNAGSMQYVRIEYAGRIIGDGNEINGLTCGGVGSGTTLDHIQVSYGADDAFEFFGGTVNASNIIAFAQDDDGFDFDLGYTGTINNALALADINSSHAGVPTKPDSNGIELDNNAAGAFTALLTHPTINNLTIVGVENGTDGNLFKSGILVRRHGQLTLNDAVVTGYPTGIKVEGTGSQLFATNSNLVKAHGFTTAATGAGTANIPAANLATGTPAASWGMDAPFFNGLSLDLSPRNSGDFQGTWTKYDF</sequence>
<name>A0A3G8WMG9_9FLAO</name>
<accession>A0A3G8WMG9</accession>
<dbReference type="Proteomes" id="UP000282297">
    <property type="component" value="Chromosome"/>
</dbReference>
<dbReference type="RefSeq" id="WP_124784865.1">
    <property type="nucleotide sequence ID" value="NZ_CP034171.1"/>
</dbReference>
<evidence type="ECO:0000313" key="2">
    <source>
        <dbReference type="Proteomes" id="UP000282297"/>
    </source>
</evidence>
<evidence type="ECO:0000313" key="1">
    <source>
        <dbReference type="EMBL" id="AZI20677.1"/>
    </source>
</evidence>